<reference evidence="1" key="1">
    <citation type="journal article" date="2014" name="Int. J. Syst. Evol. Microbiol.">
        <title>Complete genome of a new Firmicutes species belonging to the dominant human colonic microbiota ('Ruminococcus bicirculans') reveals two chromosomes and a selective capacity to utilize plant glucans.</title>
        <authorList>
            <consortium name="NISC Comparative Sequencing Program"/>
            <person name="Wegmann U."/>
            <person name="Louis P."/>
            <person name="Goesmann A."/>
            <person name="Henrissat B."/>
            <person name="Duncan S.H."/>
            <person name="Flint H.J."/>
        </authorList>
    </citation>
    <scope>NUCLEOTIDE SEQUENCE</scope>
    <source>
        <strain evidence="1">NBRC 109915</strain>
    </source>
</reference>
<sequence>MNWSKVVFQLGKMHGKSLVAADKHHDPHYQKLHRDRAALADALQEALMAGLSESEMAELVKLNGLTEEG</sequence>
<protein>
    <submittedName>
        <fullName evidence="1">Uncharacterized protein</fullName>
    </submittedName>
</protein>
<reference evidence="1" key="2">
    <citation type="submission" date="2023-01" db="EMBL/GenBank/DDBJ databases">
        <title>Draft genome sequence of Sulfitobacter pacificus strain NBRC 109915.</title>
        <authorList>
            <person name="Sun Q."/>
            <person name="Mori K."/>
        </authorList>
    </citation>
    <scope>NUCLEOTIDE SEQUENCE</scope>
    <source>
        <strain evidence="1">NBRC 109915</strain>
    </source>
</reference>
<dbReference type="EMBL" id="BSNL01000001">
    <property type="protein sequence ID" value="GLQ26159.1"/>
    <property type="molecule type" value="Genomic_DNA"/>
</dbReference>
<dbReference type="Proteomes" id="UP001161388">
    <property type="component" value="Unassembled WGS sequence"/>
</dbReference>
<name>A0ABQ5VGE6_9RHOB</name>
<evidence type="ECO:0000313" key="2">
    <source>
        <dbReference type="Proteomes" id="UP001161388"/>
    </source>
</evidence>
<evidence type="ECO:0000313" key="1">
    <source>
        <dbReference type="EMBL" id="GLQ26159.1"/>
    </source>
</evidence>
<keyword evidence="2" id="KW-1185">Reference proteome</keyword>
<proteinExistence type="predicted"/>
<comment type="caution">
    <text evidence="1">The sequence shown here is derived from an EMBL/GenBank/DDBJ whole genome shotgun (WGS) entry which is preliminary data.</text>
</comment>
<gene>
    <name evidence="1" type="ORF">GCM10007927_09620</name>
</gene>
<dbReference type="RefSeq" id="WP_284371062.1">
    <property type="nucleotide sequence ID" value="NZ_BSNL01000001.1"/>
</dbReference>
<accession>A0ABQ5VGE6</accession>
<organism evidence="1 2">
    <name type="scientific">Sulfitobacter pacificus</name>
    <dbReference type="NCBI Taxonomy" id="1499314"/>
    <lineage>
        <taxon>Bacteria</taxon>
        <taxon>Pseudomonadati</taxon>
        <taxon>Pseudomonadota</taxon>
        <taxon>Alphaproteobacteria</taxon>
        <taxon>Rhodobacterales</taxon>
        <taxon>Roseobacteraceae</taxon>
        <taxon>Sulfitobacter</taxon>
    </lineage>
</organism>